<proteinExistence type="predicted"/>
<dbReference type="SUPFAM" id="SSF47384">
    <property type="entry name" value="Homodimeric domain of signal transducing histidine kinase"/>
    <property type="match status" value="1"/>
</dbReference>
<protein>
    <recommendedName>
        <fullName evidence="2">histidine kinase</fullName>
        <ecNumber evidence="2">2.7.13.3</ecNumber>
    </recommendedName>
</protein>
<evidence type="ECO:0000313" key="10">
    <source>
        <dbReference type="Proteomes" id="UP000697710"/>
    </source>
</evidence>
<dbReference type="EC" id="2.7.13.3" evidence="2"/>
<feature type="domain" description="Histidine kinase" evidence="8">
    <location>
        <begin position="107"/>
        <end position="319"/>
    </location>
</feature>
<evidence type="ECO:0000256" key="1">
    <source>
        <dbReference type="ARBA" id="ARBA00000085"/>
    </source>
</evidence>
<comment type="catalytic activity">
    <reaction evidence="1">
        <text>ATP + protein L-histidine = ADP + protein N-phospho-L-histidine.</text>
        <dbReference type="EC" id="2.7.13.3"/>
    </reaction>
</comment>
<accession>A0A956M209</accession>
<dbReference type="PROSITE" id="PS50109">
    <property type="entry name" value="HIS_KIN"/>
    <property type="match status" value="1"/>
</dbReference>
<evidence type="ECO:0000256" key="5">
    <source>
        <dbReference type="ARBA" id="ARBA00022777"/>
    </source>
</evidence>
<feature type="non-terminal residue" evidence="9">
    <location>
        <position position="1"/>
    </location>
</feature>
<dbReference type="PANTHER" id="PTHR43711">
    <property type="entry name" value="TWO-COMPONENT HISTIDINE KINASE"/>
    <property type="match status" value="1"/>
</dbReference>
<evidence type="ECO:0000256" key="4">
    <source>
        <dbReference type="ARBA" id="ARBA00022679"/>
    </source>
</evidence>
<feature type="region of interest" description="Disordered" evidence="7">
    <location>
        <begin position="316"/>
        <end position="339"/>
    </location>
</feature>
<evidence type="ECO:0000259" key="8">
    <source>
        <dbReference type="PROSITE" id="PS50109"/>
    </source>
</evidence>
<dbReference type="CDD" id="cd00082">
    <property type="entry name" value="HisKA"/>
    <property type="match status" value="1"/>
</dbReference>
<dbReference type="GO" id="GO:0000155">
    <property type="term" value="F:phosphorelay sensor kinase activity"/>
    <property type="evidence" value="ECO:0007669"/>
    <property type="project" value="InterPro"/>
</dbReference>
<gene>
    <name evidence="9" type="ORF">KC729_19155</name>
</gene>
<evidence type="ECO:0000313" key="9">
    <source>
        <dbReference type="EMBL" id="MCA9729810.1"/>
    </source>
</evidence>
<keyword evidence="4" id="KW-0808">Transferase</keyword>
<name>A0A956M209_UNCEI</name>
<evidence type="ECO:0000256" key="2">
    <source>
        <dbReference type="ARBA" id="ARBA00012438"/>
    </source>
</evidence>
<reference evidence="9" key="1">
    <citation type="submission" date="2020-04" db="EMBL/GenBank/DDBJ databases">
        <authorList>
            <person name="Zhang T."/>
        </authorList>
    </citation>
    <scope>NUCLEOTIDE SEQUENCE</scope>
    <source>
        <strain evidence="9">HKST-UBA01</strain>
    </source>
</reference>
<organism evidence="9 10">
    <name type="scientific">Eiseniibacteriota bacterium</name>
    <dbReference type="NCBI Taxonomy" id="2212470"/>
    <lineage>
        <taxon>Bacteria</taxon>
        <taxon>Candidatus Eiseniibacteriota</taxon>
    </lineage>
</organism>
<dbReference type="SMART" id="SM00387">
    <property type="entry name" value="HATPase_c"/>
    <property type="match status" value="1"/>
</dbReference>
<sequence>LVHVSDALIDAPGDGLPGLPTLVLDRLREESASALDGRPRSFELVWDREELGRRVYEVVVATGRATDQNDRPFLTLFAFHDRTRLAELESELDRSRDLAALGRMAATVAHEVRNPLAAIQGFSTLLRRDLNDRPELQGQVDRILRGVDGANRIVGDLLEYARPLSMQSEPVSIESLLAESLAAAQVSRRWTPRLHVDVSVDSVLPACWGDRRLLLQVLGNLYDNAIDAMQGEGCLAVRARVAGGAGGERIRIVVRDSGCGLTAEEVARVFEPFYTSKPGGTGLGLAIVRRVVEAHRGHIHVVSAPGKGTSVVLELPTDRRSDTAHRPDRAEPVSEREAA</sequence>
<dbReference type="SMART" id="SM00388">
    <property type="entry name" value="HisKA"/>
    <property type="match status" value="1"/>
</dbReference>
<keyword evidence="5" id="KW-0418">Kinase</keyword>
<dbReference type="InterPro" id="IPR004358">
    <property type="entry name" value="Sig_transdc_His_kin-like_C"/>
</dbReference>
<dbReference type="InterPro" id="IPR003594">
    <property type="entry name" value="HATPase_dom"/>
</dbReference>
<reference evidence="9" key="2">
    <citation type="journal article" date="2021" name="Microbiome">
        <title>Successional dynamics and alternative stable states in a saline activated sludge microbial community over 9 years.</title>
        <authorList>
            <person name="Wang Y."/>
            <person name="Ye J."/>
            <person name="Ju F."/>
            <person name="Liu L."/>
            <person name="Boyd J.A."/>
            <person name="Deng Y."/>
            <person name="Parks D.H."/>
            <person name="Jiang X."/>
            <person name="Yin X."/>
            <person name="Woodcroft B.J."/>
            <person name="Tyson G.W."/>
            <person name="Hugenholtz P."/>
            <person name="Polz M.F."/>
            <person name="Zhang T."/>
        </authorList>
    </citation>
    <scope>NUCLEOTIDE SEQUENCE</scope>
    <source>
        <strain evidence="9">HKST-UBA01</strain>
    </source>
</reference>
<dbReference type="InterPro" id="IPR003661">
    <property type="entry name" value="HisK_dim/P_dom"/>
</dbReference>
<dbReference type="SUPFAM" id="SSF55874">
    <property type="entry name" value="ATPase domain of HSP90 chaperone/DNA topoisomerase II/histidine kinase"/>
    <property type="match status" value="1"/>
</dbReference>
<evidence type="ECO:0000256" key="3">
    <source>
        <dbReference type="ARBA" id="ARBA00022553"/>
    </source>
</evidence>
<evidence type="ECO:0000256" key="6">
    <source>
        <dbReference type="ARBA" id="ARBA00023012"/>
    </source>
</evidence>
<dbReference type="InterPro" id="IPR036097">
    <property type="entry name" value="HisK_dim/P_sf"/>
</dbReference>
<dbReference type="Pfam" id="PF00512">
    <property type="entry name" value="HisKA"/>
    <property type="match status" value="1"/>
</dbReference>
<dbReference type="EMBL" id="JAGQHR010000851">
    <property type="protein sequence ID" value="MCA9729810.1"/>
    <property type="molecule type" value="Genomic_DNA"/>
</dbReference>
<dbReference type="InterPro" id="IPR050736">
    <property type="entry name" value="Sensor_HK_Regulatory"/>
</dbReference>
<keyword evidence="6" id="KW-0902">Two-component regulatory system</keyword>
<dbReference type="Gene3D" id="3.30.565.10">
    <property type="entry name" value="Histidine kinase-like ATPase, C-terminal domain"/>
    <property type="match status" value="1"/>
</dbReference>
<dbReference type="InterPro" id="IPR005467">
    <property type="entry name" value="His_kinase_dom"/>
</dbReference>
<dbReference type="Pfam" id="PF02518">
    <property type="entry name" value="HATPase_c"/>
    <property type="match status" value="1"/>
</dbReference>
<comment type="caution">
    <text evidence="9">The sequence shown here is derived from an EMBL/GenBank/DDBJ whole genome shotgun (WGS) entry which is preliminary data.</text>
</comment>
<keyword evidence="3" id="KW-0597">Phosphoprotein</keyword>
<dbReference type="PRINTS" id="PR00344">
    <property type="entry name" value="BCTRLSENSOR"/>
</dbReference>
<dbReference type="PANTHER" id="PTHR43711:SF1">
    <property type="entry name" value="HISTIDINE KINASE 1"/>
    <property type="match status" value="1"/>
</dbReference>
<dbReference type="AlphaFoldDB" id="A0A956M209"/>
<evidence type="ECO:0000256" key="7">
    <source>
        <dbReference type="SAM" id="MobiDB-lite"/>
    </source>
</evidence>
<dbReference type="Gene3D" id="1.10.287.130">
    <property type="match status" value="1"/>
</dbReference>
<dbReference type="InterPro" id="IPR036890">
    <property type="entry name" value="HATPase_C_sf"/>
</dbReference>
<dbReference type="Proteomes" id="UP000697710">
    <property type="component" value="Unassembled WGS sequence"/>
</dbReference>